<evidence type="ECO:0000256" key="10">
    <source>
        <dbReference type="ARBA" id="ARBA00047761"/>
    </source>
</evidence>
<dbReference type="PROSITE" id="PS51746">
    <property type="entry name" value="PPM_2"/>
    <property type="match status" value="1"/>
</dbReference>
<dbReference type="Pfam" id="PF00481">
    <property type="entry name" value="PP2C"/>
    <property type="match status" value="1"/>
</dbReference>
<dbReference type="SUPFAM" id="SSF81606">
    <property type="entry name" value="PP2C-like"/>
    <property type="match status" value="1"/>
</dbReference>
<dbReference type="InterPro" id="IPR015655">
    <property type="entry name" value="PP2C"/>
</dbReference>
<dbReference type="FunFam" id="3.60.40.10:FF:000291">
    <property type="entry name" value="Protein phosphatase 2C 50"/>
    <property type="match status" value="1"/>
</dbReference>
<dbReference type="SMART" id="SM00332">
    <property type="entry name" value="PP2Cc"/>
    <property type="match status" value="1"/>
</dbReference>
<comment type="catalytic activity">
    <reaction evidence="10">
        <text>O-phospho-L-seryl-[protein] + H2O = L-seryl-[protein] + phosphate</text>
        <dbReference type="Rhea" id="RHEA:20629"/>
        <dbReference type="Rhea" id="RHEA-COMP:9863"/>
        <dbReference type="Rhea" id="RHEA-COMP:11604"/>
        <dbReference type="ChEBI" id="CHEBI:15377"/>
        <dbReference type="ChEBI" id="CHEBI:29999"/>
        <dbReference type="ChEBI" id="CHEBI:43474"/>
        <dbReference type="ChEBI" id="CHEBI:83421"/>
        <dbReference type="EC" id="3.1.3.16"/>
    </reaction>
</comment>
<evidence type="ECO:0000313" key="15">
    <source>
        <dbReference type="Proteomes" id="UP001210211"/>
    </source>
</evidence>
<evidence type="ECO:0000256" key="7">
    <source>
        <dbReference type="ARBA" id="ARBA00022842"/>
    </source>
</evidence>
<name>A0AAD6EX65_9POAL</name>
<comment type="similarity">
    <text evidence="3 12">Belongs to the PP2C family.</text>
</comment>
<dbReference type="EC" id="3.1.3.16" evidence="4"/>
<evidence type="ECO:0000256" key="1">
    <source>
        <dbReference type="ARBA" id="ARBA00001936"/>
    </source>
</evidence>
<dbReference type="PANTHER" id="PTHR47992">
    <property type="entry name" value="PROTEIN PHOSPHATASE"/>
    <property type="match status" value="1"/>
</dbReference>
<keyword evidence="15" id="KW-1185">Reference proteome</keyword>
<dbReference type="EMBL" id="JAMRDG010000001">
    <property type="protein sequence ID" value="KAJ3704441.1"/>
    <property type="molecule type" value="Genomic_DNA"/>
</dbReference>
<dbReference type="SMART" id="SM00331">
    <property type="entry name" value="PP2C_SIG"/>
    <property type="match status" value="1"/>
</dbReference>
<accession>A0AAD6EX65</accession>
<evidence type="ECO:0000259" key="13">
    <source>
        <dbReference type="PROSITE" id="PS51746"/>
    </source>
</evidence>
<comment type="caution">
    <text evidence="14">The sequence shown here is derived from an EMBL/GenBank/DDBJ whole genome shotgun (WGS) entry which is preliminary data.</text>
</comment>
<dbReference type="InterPro" id="IPR001932">
    <property type="entry name" value="PPM-type_phosphatase-like_dom"/>
</dbReference>
<evidence type="ECO:0000256" key="5">
    <source>
        <dbReference type="ARBA" id="ARBA00022723"/>
    </source>
</evidence>
<comment type="cofactor">
    <cofactor evidence="2">
        <name>Mg(2+)</name>
        <dbReference type="ChEBI" id="CHEBI:18420"/>
    </cofactor>
</comment>
<evidence type="ECO:0000256" key="2">
    <source>
        <dbReference type="ARBA" id="ARBA00001946"/>
    </source>
</evidence>
<keyword evidence="6 12" id="KW-0378">Hydrolase</keyword>
<dbReference type="CDD" id="cd00143">
    <property type="entry name" value="PP2Cc"/>
    <property type="match status" value="1"/>
</dbReference>
<evidence type="ECO:0000256" key="12">
    <source>
        <dbReference type="RuleBase" id="RU003465"/>
    </source>
</evidence>
<dbReference type="Proteomes" id="UP001210211">
    <property type="component" value="Unassembled WGS sequence"/>
</dbReference>
<proteinExistence type="inferred from homology"/>
<dbReference type="PROSITE" id="PS01032">
    <property type="entry name" value="PPM_1"/>
    <property type="match status" value="1"/>
</dbReference>
<evidence type="ECO:0000256" key="8">
    <source>
        <dbReference type="ARBA" id="ARBA00022912"/>
    </source>
</evidence>
<feature type="domain" description="PPM-type phosphatase" evidence="13">
    <location>
        <begin position="1"/>
        <end position="262"/>
    </location>
</feature>
<reference evidence="14 15" key="1">
    <citation type="journal article" date="2022" name="Cell">
        <title>Repeat-based holocentromeres influence genome architecture and karyotype evolution.</title>
        <authorList>
            <person name="Hofstatter P.G."/>
            <person name="Thangavel G."/>
            <person name="Lux T."/>
            <person name="Neumann P."/>
            <person name="Vondrak T."/>
            <person name="Novak P."/>
            <person name="Zhang M."/>
            <person name="Costa L."/>
            <person name="Castellani M."/>
            <person name="Scott A."/>
            <person name="Toegelov H."/>
            <person name="Fuchs J."/>
            <person name="Mata-Sucre Y."/>
            <person name="Dias Y."/>
            <person name="Vanzela A.L.L."/>
            <person name="Huettel B."/>
            <person name="Almeida C.C.S."/>
            <person name="Simkova H."/>
            <person name="Souza G."/>
            <person name="Pedrosa-Harand A."/>
            <person name="Macas J."/>
            <person name="Mayer K.F.X."/>
            <person name="Houben A."/>
            <person name="Marques A."/>
        </authorList>
    </citation>
    <scope>NUCLEOTIDE SEQUENCE [LARGE SCALE GENOMIC DNA]</scope>
    <source>
        <strain evidence="14">RhyTen1mFocal</strain>
    </source>
</reference>
<dbReference type="InterPro" id="IPR000222">
    <property type="entry name" value="PP2C_BS"/>
</dbReference>
<keyword evidence="9" id="KW-0464">Manganese</keyword>
<keyword evidence="8 12" id="KW-0904">Protein phosphatase</keyword>
<evidence type="ECO:0000256" key="6">
    <source>
        <dbReference type="ARBA" id="ARBA00022801"/>
    </source>
</evidence>
<comment type="cofactor">
    <cofactor evidence="1">
        <name>Mn(2+)</name>
        <dbReference type="ChEBI" id="CHEBI:29035"/>
    </cofactor>
</comment>
<organism evidence="14 15">
    <name type="scientific">Rhynchospora tenuis</name>
    <dbReference type="NCBI Taxonomy" id="198213"/>
    <lineage>
        <taxon>Eukaryota</taxon>
        <taxon>Viridiplantae</taxon>
        <taxon>Streptophyta</taxon>
        <taxon>Embryophyta</taxon>
        <taxon>Tracheophyta</taxon>
        <taxon>Spermatophyta</taxon>
        <taxon>Magnoliopsida</taxon>
        <taxon>Liliopsida</taxon>
        <taxon>Poales</taxon>
        <taxon>Cyperaceae</taxon>
        <taxon>Cyperoideae</taxon>
        <taxon>Rhynchosporeae</taxon>
        <taxon>Rhynchospora</taxon>
    </lineage>
</organism>
<evidence type="ECO:0000313" key="14">
    <source>
        <dbReference type="EMBL" id="KAJ3704441.1"/>
    </source>
</evidence>
<keyword evidence="5" id="KW-0479">Metal-binding</keyword>
<keyword evidence="7" id="KW-0460">Magnesium</keyword>
<dbReference type="InterPro" id="IPR036457">
    <property type="entry name" value="PPM-type-like_dom_sf"/>
</dbReference>
<sequence length="268" mass="29357">MKDAVMVELAFTRTASEFACSHEFDFFAVYDGHGGSQVANVCKERMHLILAEEVARRWPMIESELGCWENTMVESYRRLDAEVGANKELIICDRIEPGFRETVGSTALAAVVGKKSIIVANCGVSRAVLSRGGTTVALSSDHKPNRPDEMQRIEAAGGKVIESDGYRVWGILNTSRSIGDYKLKPCVICDPEVTITERVQEDEFLILASDGLWDVISNEMACYIVRSCLFAGPTPTDPASLLAKIAISRGSRDNISVIVVQLSTGMRC</sequence>
<gene>
    <name evidence="14" type="ORF">LUZ61_008146</name>
</gene>
<evidence type="ECO:0000256" key="9">
    <source>
        <dbReference type="ARBA" id="ARBA00023211"/>
    </source>
</evidence>
<dbReference type="AlphaFoldDB" id="A0AAD6EX65"/>
<dbReference type="GO" id="GO:0004722">
    <property type="term" value="F:protein serine/threonine phosphatase activity"/>
    <property type="evidence" value="ECO:0007669"/>
    <property type="project" value="UniProtKB-EC"/>
</dbReference>
<evidence type="ECO:0000256" key="11">
    <source>
        <dbReference type="ARBA" id="ARBA00048336"/>
    </source>
</evidence>
<evidence type="ECO:0000256" key="3">
    <source>
        <dbReference type="ARBA" id="ARBA00006702"/>
    </source>
</evidence>
<comment type="catalytic activity">
    <reaction evidence="11">
        <text>O-phospho-L-threonyl-[protein] + H2O = L-threonyl-[protein] + phosphate</text>
        <dbReference type="Rhea" id="RHEA:47004"/>
        <dbReference type="Rhea" id="RHEA-COMP:11060"/>
        <dbReference type="Rhea" id="RHEA-COMP:11605"/>
        <dbReference type="ChEBI" id="CHEBI:15377"/>
        <dbReference type="ChEBI" id="CHEBI:30013"/>
        <dbReference type="ChEBI" id="CHEBI:43474"/>
        <dbReference type="ChEBI" id="CHEBI:61977"/>
        <dbReference type="EC" id="3.1.3.16"/>
    </reaction>
</comment>
<dbReference type="Gene3D" id="3.60.40.10">
    <property type="entry name" value="PPM-type phosphatase domain"/>
    <property type="match status" value="1"/>
</dbReference>
<evidence type="ECO:0000256" key="4">
    <source>
        <dbReference type="ARBA" id="ARBA00013081"/>
    </source>
</evidence>
<dbReference type="GO" id="GO:0046872">
    <property type="term" value="F:metal ion binding"/>
    <property type="evidence" value="ECO:0007669"/>
    <property type="project" value="UniProtKB-KW"/>
</dbReference>
<protein>
    <recommendedName>
        <fullName evidence="4">protein-serine/threonine phosphatase</fullName>
        <ecNumber evidence="4">3.1.3.16</ecNumber>
    </recommendedName>
</protein>